<accession>A0A9X2F7V4</accession>
<dbReference type="Proteomes" id="UP001155241">
    <property type="component" value="Unassembled WGS sequence"/>
</dbReference>
<proteinExistence type="predicted"/>
<dbReference type="Gene3D" id="2.40.160.20">
    <property type="match status" value="1"/>
</dbReference>
<evidence type="ECO:0000313" key="4">
    <source>
        <dbReference type="EMBL" id="MCO6043860.1"/>
    </source>
</evidence>
<keyword evidence="5" id="KW-1185">Reference proteome</keyword>
<sequence>MHFWFRNATWLIACTYCCAGLAANTSAQEHVLHDLSDDTHIMGDQSPEYFAPECGTTCDETECDPAWEGGEVLIDRGWCRAFFDALRFRSSNRHGRASGHGQPLRGTSWLNRPYSFGLETGGFVMTKSVSSNNSRNNDVLLAAQLGWDFDDYWGTQFRVAWTTPEFYSTVPSTSTPSNNLLLYDLSLLYYPWGDSRVRPYYRFGVGLTDIDFITPFGVREDNTLFTTPVGLGIKYQTRRWVALRAEAMNYIAWGQNSARGMQNFTLTFGLEWRYGGRPDNNWNSPNRHGPW</sequence>
<dbReference type="EMBL" id="JAMXLR010000026">
    <property type="protein sequence ID" value="MCO6043860.1"/>
    <property type="molecule type" value="Genomic_DNA"/>
</dbReference>
<gene>
    <name evidence="4" type="ORF">NG895_08060</name>
</gene>
<evidence type="ECO:0000256" key="2">
    <source>
        <dbReference type="SAM" id="SignalP"/>
    </source>
</evidence>
<dbReference type="InterPro" id="IPR011250">
    <property type="entry name" value="OMP/PagP_B-barrel"/>
</dbReference>
<evidence type="ECO:0000313" key="5">
    <source>
        <dbReference type="Proteomes" id="UP001155241"/>
    </source>
</evidence>
<dbReference type="AlphaFoldDB" id="A0A9X2F7V4"/>
<comment type="caution">
    <text evidence="4">The sequence shown here is derived from an EMBL/GenBank/DDBJ whole genome shotgun (WGS) entry which is preliminary data.</text>
</comment>
<dbReference type="SUPFAM" id="SSF56925">
    <property type="entry name" value="OMPA-like"/>
    <property type="match status" value="1"/>
</dbReference>
<organism evidence="4 5">
    <name type="scientific">Aeoliella straminimaris</name>
    <dbReference type="NCBI Taxonomy" id="2954799"/>
    <lineage>
        <taxon>Bacteria</taxon>
        <taxon>Pseudomonadati</taxon>
        <taxon>Planctomycetota</taxon>
        <taxon>Planctomycetia</taxon>
        <taxon>Pirellulales</taxon>
        <taxon>Lacipirellulaceae</taxon>
        <taxon>Aeoliella</taxon>
    </lineage>
</organism>
<evidence type="ECO:0000256" key="1">
    <source>
        <dbReference type="ARBA" id="ARBA00022729"/>
    </source>
</evidence>
<dbReference type="InterPro" id="IPR027385">
    <property type="entry name" value="Beta-barrel_OMP"/>
</dbReference>
<feature type="chain" id="PRO_5040849214" evidence="2">
    <location>
        <begin position="23"/>
        <end position="291"/>
    </location>
</feature>
<feature type="domain" description="Outer membrane protein beta-barrel" evidence="3">
    <location>
        <begin position="130"/>
        <end position="272"/>
    </location>
</feature>
<feature type="signal peptide" evidence="2">
    <location>
        <begin position="1"/>
        <end position="22"/>
    </location>
</feature>
<dbReference type="Pfam" id="PF13505">
    <property type="entry name" value="OMP_b-brl"/>
    <property type="match status" value="1"/>
</dbReference>
<keyword evidence="1 2" id="KW-0732">Signal</keyword>
<name>A0A9X2F7V4_9BACT</name>
<dbReference type="RefSeq" id="WP_252851962.1">
    <property type="nucleotide sequence ID" value="NZ_JAMXLR010000026.1"/>
</dbReference>
<reference evidence="4" key="1">
    <citation type="submission" date="2022-06" db="EMBL/GenBank/DDBJ databases">
        <title>Aeoliella straminimaris, a novel planctomycete from sediments.</title>
        <authorList>
            <person name="Vitorino I.R."/>
            <person name="Lage O.M."/>
        </authorList>
    </citation>
    <scope>NUCLEOTIDE SEQUENCE</scope>
    <source>
        <strain evidence="4">ICT_H6.2</strain>
    </source>
</reference>
<evidence type="ECO:0000259" key="3">
    <source>
        <dbReference type="Pfam" id="PF13505"/>
    </source>
</evidence>
<protein>
    <submittedName>
        <fullName evidence="4">Porin family protein</fullName>
    </submittedName>
</protein>